<dbReference type="InterPro" id="IPR051531">
    <property type="entry name" value="N-acetyltransferase"/>
</dbReference>
<name>A0ABS5DYE7_9BURK</name>
<feature type="domain" description="N-acetyltransferase" evidence="4">
    <location>
        <begin position="45"/>
        <end position="195"/>
    </location>
</feature>
<dbReference type="GO" id="GO:0016746">
    <property type="term" value="F:acyltransferase activity"/>
    <property type="evidence" value="ECO:0007669"/>
    <property type="project" value="UniProtKB-KW"/>
</dbReference>
<protein>
    <submittedName>
        <fullName evidence="5">GNAT family N-acetyltransferase</fullName>
        <ecNumber evidence="5">2.3.1.-</ecNumber>
    </submittedName>
</protein>
<comment type="similarity">
    <text evidence="3">Belongs to the acetyltransferase family. RimJ subfamily.</text>
</comment>
<organism evidence="5 6">
    <name type="scientific">Ideonella paludis</name>
    <dbReference type="NCBI Taxonomy" id="1233411"/>
    <lineage>
        <taxon>Bacteria</taxon>
        <taxon>Pseudomonadati</taxon>
        <taxon>Pseudomonadota</taxon>
        <taxon>Betaproteobacteria</taxon>
        <taxon>Burkholderiales</taxon>
        <taxon>Sphaerotilaceae</taxon>
        <taxon>Ideonella</taxon>
    </lineage>
</organism>
<dbReference type="Gene3D" id="3.40.630.30">
    <property type="match status" value="1"/>
</dbReference>
<dbReference type="RefSeq" id="WP_210809479.1">
    <property type="nucleotide sequence ID" value="NZ_JAGQDG010000004.1"/>
</dbReference>
<reference evidence="5 6" key="1">
    <citation type="submission" date="2021-04" db="EMBL/GenBank/DDBJ databases">
        <title>The genome sequence of type strain Ideonella paludis KCTC 32238.</title>
        <authorList>
            <person name="Liu Y."/>
        </authorList>
    </citation>
    <scope>NUCLEOTIDE SEQUENCE [LARGE SCALE GENOMIC DNA]</scope>
    <source>
        <strain evidence="5 6">KCTC 32238</strain>
    </source>
</reference>
<dbReference type="SUPFAM" id="SSF55729">
    <property type="entry name" value="Acyl-CoA N-acyltransferases (Nat)"/>
    <property type="match status" value="1"/>
</dbReference>
<dbReference type="PROSITE" id="PS51186">
    <property type="entry name" value="GNAT"/>
    <property type="match status" value="1"/>
</dbReference>
<gene>
    <name evidence="5" type="ORF">KAK11_12605</name>
</gene>
<dbReference type="PANTHER" id="PTHR43792:SF8">
    <property type="entry name" value="[RIBOSOMAL PROTEIN US5]-ALANINE N-ACETYLTRANSFERASE"/>
    <property type="match status" value="1"/>
</dbReference>
<evidence type="ECO:0000313" key="5">
    <source>
        <dbReference type="EMBL" id="MBQ0936172.1"/>
    </source>
</evidence>
<proteinExistence type="inferred from homology"/>
<dbReference type="Proteomes" id="UP000672097">
    <property type="component" value="Unassembled WGS sequence"/>
</dbReference>
<comment type="caution">
    <text evidence="5">The sequence shown here is derived from an EMBL/GenBank/DDBJ whole genome shotgun (WGS) entry which is preliminary data.</text>
</comment>
<keyword evidence="2 5" id="KW-0012">Acyltransferase</keyword>
<sequence>MQVTPLPLVALSAAQPVLQTARLRLVGDDPHLGPAVADYVVRNRAHFAPWDPPAPPEFFSADGQAERVLQGVAAFARGEAFRYWLLPADAPERVIGSLHFSQMARGAFQNAMLGYALDQAAQGQGLMHEALQAGLAEMFSPRVNLHRIQAAWQPSNLRSGAVLQRLGFVQEGLCRDYLFINGAWRDHCISALLNPAFQKPPGWSA</sequence>
<keyword evidence="1 5" id="KW-0808">Transferase</keyword>
<evidence type="ECO:0000259" key="4">
    <source>
        <dbReference type="PROSITE" id="PS51186"/>
    </source>
</evidence>
<evidence type="ECO:0000256" key="1">
    <source>
        <dbReference type="ARBA" id="ARBA00022679"/>
    </source>
</evidence>
<keyword evidence="6" id="KW-1185">Reference proteome</keyword>
<dbReference type="InterPro" id="IPR016181">
    <property type="entry name" value="Acyl_CoA_acyltransferase"/>
</dbReference>
<dbReference type="EMBL" id="JAGQDG010000004">
    <property type="protein sequence ID" value="MBQ0936172.1"/>
    <property type="molecule type" value="Genomic_DNA"/>
</dbReference>
<evidence type="ECO:0000256" key="3">
    <source>
        <dbReference type="ARBA" id="ARBA00038502"/>
    </source>
</evidence>
<accession>A0ABS5DYE7</accession>
<evidence type="ECO:0000313" key="6">
    <source>
        <dbReference type="Proteomes" id="UP000672097"/>
    </source>
</evidence>
<dbReference type="EC" id="2.3.1.-" evidence="5"/>
<dbReference type="Pfam" id="PF13302">
    <property type="entry name" value="Acetyltransf_3"/>
    <property type="match status" value="1"/>
</dbReference>
<dbReference type="PANTHER" id="PTHR43792">
    <property type="entry name" value="GNAT FAMILY, PUTATIVE (AFU_ORTHOLOGUE AFUA_3G00765)-RELATED-RELATED"/>
    <property type="match status" value="1"/>
</dbReference>
<dbReference type="InterPro" id="IPR000182">
    <property type="entry name" value="GNAT_dom"/>
</dbReference>
<evidence type="ECO:0000256" key="2">
    <source>
        <dbReference type="ARBA" id="ARBA00023315"/>
    </source>
</evidence>